<evidence type="ECO:0000313" key="9">
    <source>
        <dbReference type="EMBL" id="PVD28510.1"/>
    </source>
</evidence>
<dbReference type="FunFam" id="3.90.640.10:FF:000014">
    <property type="entry name" value="Putative actin-related protein 6"/>
    <property type="match status" value="1"/>
</dbReference>
<dbReference type="FunFam" id="2.30.36.70:FF:000003">
    <property type="entry name" value="Actin-related protein 6"/>
    <property type="match status" value="1"/>
</dbReference>
<evidence type="ECO:0000256" key="7">
    <source>
        <dbReference type="ARBA" id="ARBA00023242"/>
    </source>
</evidence>
<dbReference type="PANTHER" id="PTHR11937">
    <property type="entry name" value="ACTIN"/>
    <property type="match status" value="1"/>
</dbReference>
<evidence type="ECO:0000313" key="10">
    <source>
        <dbReference type="Proteomes" id="UP000245119"/>
    </source>
</evidence>
<keyword evidence="7" id="KW-0539">Nucleus</keyword>
<sequence length="455" mass="52466">MMRRKVAYPSTFKVGRSVSCRDECLVALESRRSLFGAYLVEWATVDHTLPLSDRTRLLGNAADCKGHNSLSVLLQELHFFLQWIIPNCVMKAKNVRTRIFIGDQIDECKDLSSLYYLLPFQKGYLVNWDIERQVWDHMFGADCCKVDFNETTLIVTEPLFNFTSVQEAMVEILFEEYQFKALYCCNAPQLSQYHYIKHDSKKELCALVVDSGYSFTHLVPYCKGKKLLDAACRINIGGKVLTNHLKEIISYRQLMVMDETYVINQMKEDVCYVSTDFMKDMETARKKGPENTILCEYVLPDYTHIKRGYVKQKEDSSDKSQGEEQIIRMNNERFAVPELLFHPLDVGIQEMGIAEAVTHVLTKVDEELHPHLLRNIVLTGGNCHLPGFKDRMYQDVRSLSNDEYDVSVFLPPNPTTYSWEGGCRLAQDPGFAKMVLSRQEYDEQGLAYCLDKFDV</sequence>
<dbReference type="STRING" id="400727.A0A2T7P517"/>
<dbReference type="Gene3D" id="3.90.640.10">
    <property type="entry name" value="Actin, Chain A, domain 4"/>
    <property type="match status" value="1"/>
</dbReference>
<dbReference type="GO" id="GO:0005634">
    <property type="term" value="C:nucleus"/>
    <property type="evidence" value="ECO:0007669"/>
    <property type="project" value="UniProtKB-SubCell"/>
</dbReference>
<dbReference type="CDD" id="cd10210">
    <property type="entry name" value="ASKHA_NBD_Arp6"/>
    <property type="match status" value="1"/>
</dbReference>
<evidence type="ECO:0000256" key="2">
    <source>
        <dbReference type="ARBA" id="ARBA00004123"/>
    </source>
</evidence>
<comment type="caution">
    <text evidence="9">The sequence shown here is derived from an EMBL/GenBank/DDBJ whole genome shotgun (WGS) entry which is preliminary data.</text>
</comment>
<organism evidence="9 10">
    <name type="scientific">Pomacea canaliculata</name>
    <name type="common">Golden apple snail</name>
    <dbReference type="NCBI Taxonomy" id="400727"/>
    <lineage>
        <taxon>Eukaryota</taxon>
        <taxon>Metazoa</taxon>
        <taxon>Spiralia</taxon>
        <taxon>Lophotrochozoa</taxon>
        <taxon>Mollusca</taxon>
        <taxon>Gastropoda</taxon>
        <taxon>Caenogastropoda</taxon>
        <taxon>Architaenioglossa</taxon>
        <taxon>Ampullarioidea</taxon>
        <taxon>Ampullariidae</taxon>
        <taxon>Pomacea</taxon>
    </lineage>
</organism>
<evidence type="ECO:0000256" key="3">
    <source>
        <dbReference type="ARBA" id="ARBA00004245"/>
    </source>
</evidence>
<dbReference type="SMART" id="SM00268">
    <property type="entry name" value="ACTIN"/>
    <property type="match status" value="1"/>
</dbReference>
<keyword evidence="5" id="KW-0963">Cytoplasm</keyword>
<dbReference type="GO" id="GO:0005856">
    <property type="term" value="C:cytoskeleton"/>
    <property type="evidence" value="ECO:0007669"/>
    <property type="project" value="UniProtKB-SubCell"/>
</dbReference>
<dbReference type="EMBL" id="PZQS01000006">
    <property type="protein sequence ID" value="PVD28510.1"/>
    <property type="molecule type" value="Genomic_DNA"/>
</dbReference>
<dbReference type="InterPro" id="IPR043129">
    <property type="entry name" value="ATPase_NBD"/>
</dbReference>
<evidence type="ECO:0000256" key="8">
    <source>
        <dbReference type="ARBA" id="ARBA00074635"/>
    </source>
</evidence>
<evidence type="ECO:0000256" key="5">
    <source>
        <dbReference type="ARBA" id="ARBA00022490"/>
    </source>
</evidence>
<dbReference type="AlphaFoldDB" id="A0A2T7P517"/>
<keyword evidence="6" id="KW-0206">Cytoskeleton</keyword>
<proteinExistence type="inferred from homology"/>
<dbReference type="OrthoDB" id="6220758at2759"/>
<protein>
    <recommendedName>
        <fullName evidence="8">Actin-related protein 6</fullName>
    </recommendedName>
</protein>
<dbReference type="InterPro" id="IPR004000">
    <property type="entry name" value="Actin"/>
</dbReference>
<dbReference type="Pfam" id="PF00022">
    <property type="entry name" value="Actin"/>
    <property type="match status" value="1"/>
</dbReference>
<evidence type="ECO:0000256" key="4">
    <source>
        <dbReference type="ARBA" id="ARBA00005665"/>
    </source>
</evidence>
<comment type="similarity">
    <text evidence="4">Belongs to the actin family. ARP6 subfamily.</text>
</comment>
<gene>
    <name evidence="9" type="ORF">C0Q70_11098</name>
</gene>
<dbReference type="Gene3D" id="2.30.36.70">
    <property type="entry name" value="Actin, Chain A, domain 2"/>
    <property type="match status" value="1"/>
</dbReference>
<dbReference type="Gene3D" id="3.30.420.40">
    <property type="match status" value="2"/>
</dbReference>
<reference evidence="9 10" key="1">
    <citation type="submission" date="2018-04" db="EMBL/GenBank/DDBJ databases">
        <title>The genome of golden apple snail Pomacea canaliculata provides insight into stress tolerance and invasive adaptation.</title>
        <authorList>
            <person name="Liu C."/>
            <person name="Liu B."/>
            <person name="Ren Y."/>
            <person name="Zhang Y."/>
            <person name="Wang H."/>
            <person name="Li S."/>
            <person name="Jiang F."/>
            <person name="Yin L."/>
            <person name="Zhang G."/>
            <person name="Qian W."/>
            <person name="Fan W."/>
        </authorList>
    </citation>
    <scope>NUCLEOTIDE SEQUENCE [LARGE SCALE GENOMIC DNA]</scope>
    <source>
        <strain evidence="9">SZHN2017</strain>
        <tissue evidence="9">Muscle</tissue>
    </source>
</reference>
<evidence type="ECO:0000256" key="6">
    <source>
        <dbReference type="ARBA" id="ARBA00023212"/>
    </source>
</evidence>
<accession>A0A2T7P517</accession>
<keyword evidence="10" id="KW-1185">Reference proteome</keyword>
<evidence type="ECO:0000256" key="1">
    <source>
        <dbReference type="ARBA" id="ARBA00003520"/>
    </source>
</evidence>
<name>A0A2T7P517_POMCA</name>
<comment type="function">
    <text evidence="1">Actins are highly conserved proteins that are involved in various types of cell motility and are ubiquitously expressed in all eukaryotic cells.</text>
</comment>
<comment type="subcellular location">
    <subcellularLocation>
        <location evidence="3">Cytoplasm</location>
        <location evidence="3">Cytoskeleton</location>
    </subcellularLocation>
    <subcellularLocation>
        <location evidence="2">Nucleus</location>
    </subcellularLocation>
</comment>
<dbReference type="Proteomes" id="UP000245119">
    <property type="component" value="Linkage Group LG6"/>
</dbReference>
<dbReference type="SUPFAM" id="SSF53067">
    <property type="entry name" value="Actin-like ATPase domain"/>
    <property type="match status" value="2"/>
</dbReference>